<dbReference type="InterPro" id="IPR059048">
    <property type="entry name" value="CUB_M02D8_5_5th"/>
</dbReference>
<dbReference type="Pfam" id="PF23060">
    <property type="entry name" value="CUB_M02D8_5_1st"/>
    <property type="match status" value="1"/>
</dbReference>
<dbReference type="FunCoup" id="E3MUJ3">
    <property type="interactions" value="1748"/>
</dbReference>
<dbReference type="InterPro" id="IPR059057">
    <property type="entry name" value="CUB_M02D8_5_6th"/>
</dbReference>
<dbReference type="InterPro" id="IPR059045">
    <property type="entry name" value="CUB_M02D8_5_1st"/>
</dbReference>
<feature type="domain" description="M02D8-5-like second CUB" evidence="3">
    <location>
        <begin position="54"/>
        <end position="169"/>
    </location>
</feature>
<sequence>MDHGLLPKILRVPGNISVTIASLEPNDGFPHSGISGKMIPYGLKNLNKISFFECNDKVDLSSGETYYLISQNYPLSPTSEITGCSIKLSTSGSRQGIRFAVYDFYLNQLQHDSFFITGKNGQNVTITGFATEDEPVVYYFQSETEVTFSISHQDHSFTQKRFYILVNSYESEKLNVSAETVFHSVSTSKTCDSTGKFDVAVGQTINFGTRQFGVNPYDNNLICGYDYTRTPGTNTLFALAIQYESEKCCDTMSIDGLTDDQQIYQGFQYSNLFFTDSQNISFIFNSDPIMGGTGLNGSLEHIDCTCSPGIILVKNNTLTSPGYSNSISYCPDLLCTSKIEFQDDLYDLQLDFTDISLRSYSLNNDTDSVTVFNSYDHPLVIMKPSYFGFMNFWDNLSHQSQYMKKNFVTEKVAFNDGFFLKDISKLDLASGKTFEFIVTGRPGTQIHMHFFTKVSNQVFVDIFDGDSMDAPRIDNKELYSNIIENGYSIELSTTSEKAVIHIRGNPTFLEPGTDFQALVTDKSKTPECGLWVYTLKQQQMDSEKLLVKGKDCIKILHFTDSSYSQSAFMVFSYTADIPMNIYYGLNASSNNLISSQTSDLRPAYLFTSYLVLQYTASEMSEIHFFWDISGQVIPAVMNSDQKLMLMSDDYLKIDSGNTIQQFIVELKDSNTGMMCEFLADSGKGTGTLTWSSYTNEIKKESFSPATRSLKFTSCAEKLLVDYTSPGGSDNGLFVKISKADLRCSSHRSISAVVLLIFFISSLFI</sequence>
<feature type="domain" description="M02D8-5-like third CUB" evidence="4">
    <location>
        <begin position="191"/>
        <end position="304"/>
    </location>
</feature>
<feature type="domain" description="M02D8-5-like seventh CUB" evidence="7">
    <location>
        <begin position="632"/>
        <end position="742"/>
    </location>
</feature>
<dbReference type="OMA" id="EHIDCTC"/>
<dbReference type="Pfam" id="PF23064">
    <property type="entry name" value="CUB_M02D8_5_5th"/>
    <property type="match status" value="1"/>
</dbReference>
<evidence type="ECO:0000259" key="6">
    <source>
        <dbReference type="Pfam" id="PF23064"/>
    </source>
</evidence>
<gene>
    <name evidence="8" type="ORF">CRE_21960</name>
</gene>
<dbReference type="AlphaFoldDB" id="E3MUJ3"/>
<dbReference type="Pfam" id="PF23068">
    <property type="entry name" value="CUB_M02D8_5_7th"/>
    <property type="match status" value="1"/>
</dbReference>
<evidence type="ECO:0000313" key="9">
    <source>
        <dbReference type="Proteomes" id="UP000008281"/>
    </source>
</evidence>
<dbReference type="InterPro" id="IPR059056">
    <property type="entry name" value="CUB_M02D8_5_7th"/>
</dbReference>
<dbReference type="SUPFAM" id="SSF49854">
    <property type="entry name" value="Spermadhesin, CUB domain"/>
    <property type="match status" value="1"/>
</dbReference>
<dbReference type="Pfam" id="PF23061">
    <property type="entry name" value="CUB_M02D8_5_2nd"/>
    <property type="match status" value="1"/>
</dbReference>
<feature type="domain" description="M02D8-5-like first CUB" evidence="2">
    <location>
        <begin position="1"/>
        <end position="43"/>
    </location>
</feature>
<evidence type="ECO:0000259" key="3">
    <source>
        <dbReference type="Pfam" id="PF23061"/>
    </source>
</evidence>
<evidence type="ECO:0000259" key="2">
    <source>
        <dbReference type="Pfam" id="PF23060"/>
    </source>
</evidence>
<dbReference type="InterPro" id="IPR059047">
    <property type="entry name" value="CUB_M02D8_5_3rd"/>
</dbReference>
<evidence type="ECO:0000259" key="4">
    <source>
        <dbReference type="Pfam" id="PF23062"/>
    </source>
</evidence>
<evidence type="ECO:0000259" key="7">
    <source>
        <dbReference type="Pfam" id="PF23068"/>
    </source>
</evidence>
<accession>E3MUJ3</accession>
<feature type="domain" description="M02D8-5-like sixth CUB" evidence="1">
    <location>
        <begin position="528"/>
        <end position="630"/>
    </location>
</feature>
<dbReference type="OrthoDB" id="5868910at2759"/>
<evidence type="ECO:0000259" key="5">
    <source>
        <dbReference type="Pfam" id="PF23063"/>
    </source>
</evidence>
<evidence type="ECO:0000259" key="1">
    <source>
        <dbReference type="Pfam" id="PF23059"/>
    </source>
</evidence>
<organism evidence="9">
    <name type="scientific">Caenorhabditis remanei</name>
    <name type="common">Caenorhabditis vulgaris</name>
    <dbReference type="NCBI Taxonomy" id="31234"/>
    <lineage>
        <taxon>Eukaryota</taxon>
        <taxon>Metazoa</taxon>
        <taxon>Ecdysozoa</taxon>
        <taxon>Nematoda</taxon>
        <taxon>Chromadorea</taxon>
        <taxon>Rhabditida</taxon>
        <taxon>Rhabditina</taxon>
        <taxon>Rhabditomorpha</taxon>
        <taxon>Rhabditoidea</taxon>
        <taxon>Rhabditidae</taxon>
        <taxon>Peloderinae</taxon>
        <taxon>Caenorhabditis</taxon>
    </lineage>
</organism>
<reference evidence="8" key="1">
    <citation type="submission" date="2007-07" db="EMBL/GenBank/DDBJ databases">
        <title>PCAP assembly of the Caenorhabditis remanei genome.</title>
        <authorList>
            <consortium name="The Caenorhabditis remanei Sequencing Consortium"/>
            <person name="Wilson R.K."/>
        </authorList>
    </citation>
    <scope>NUCLEOTIDE SEQUENCE [LARGE SCALE GENOMIC DNA]</scope>
    <source>
        <strain evidence="8">PB4641</strain>
    </source>
</reference>
<protein>
    <submittedName>
        <fullName evidence="8">Uncharacterized protein</fullName>
    </submittedName>
</protein>
<dbReference type="InParanoid" id="E3MUJ3"/>
<feature type="domain" description="M02D8-5-like fifth CUB" evidence="6">
    <location>
        <begin position="412"/>
        <end position="521"/>
    </location>
</feature>
<keyword evidence="9" id="KW-1185">Reference proteome</keyword>
<dbReference type="HOGENOM" id="CLU_016404_0_0_1"/>
<dbReference type="Proteomes" id="UP000008281">
    <property type="component" value="Unassembled WGS sequence"/>
</dbReference>
<dbReference type="eggNOG" id="ENOG502R8U7">
    <property type="taxonomic scope" value="Eukaryota"/>
</dbReference>
<dbReference type="Pfam" id="PF23063">
    <property type="entry name" value="CUB_M02D8_5_4th"/>
    <property type="match status" value="1"/>
</dbReference>
<evidence type="ECO:0000313" key="8">
    <source>
        <dbReference type="EMBL" id="EFP09746.1"/>
    </source>
</evidence>
<name>E3MUJ3_CAERE</name>
<dbReference type="InterPro" id="IPR059046">
    <property type="entry name" value="CUB_M02D8_5_2nd"/>
</dbReference>
<dbReference type="Pfam" id="PF23059">
    <property type="entry name" value="CUB_M02D8_5_6th"/>
    <property type="match status" value="1"/>
</dbReference>
<dbReference type="InterPro" id="IPR035914">
    <property type="entry name" value="Sperma_CUB_dom_sf"/>
</dbReference>
<dbReference type="EMBL" id="DS268479">
    <property type="protein sequence ID" value="EFP09746.1"/>
    <property type="molecule type" value="Genomic_DNA"/>
</dbReference>
<dbReference type="InterPro" id="IPR059043">
    <property type="entry name" value="CUB_M02D8_5_4th"/>
</dbReference>
<dbReference type="Pfam" id="PF23062">
    <property type="entry name" value="CUB_M02D8_5_3rd"/>
    <property type="match status" value="1"/>
</dbReference>
<proteinExistence type="predicted"/>
<feature type="domain" description="M02D8-5-like fourth CUB" evidence="5">
    <location>
        <begin position="306"/>
        <end position="400"/>
    </location>
</feature>